<dbReference type="InterPro" id="IPR000618">
    <property type="entry name" value="Insect_cuticle"/>
</dbReference>
<dbReference type="GeneID" id="108629590"/>
<proteinExistence type="predicted"/>
<dbReference type="AlphaFoldDB" id="A0AAJ7J946"/>
<feature type="region of interest" description="Disordered" evidence="2">
    <location>
        <begin position="299"/>
        <end position="383"/>
    </location>
</feature>
<dbReference type="GO" id="GO:0008010">
    <property type="term" value="F:structural constituent of chitin-based larval cuticle"/>
    <property type="evidence" value="ECO:0007669"/>
    <property type="project" value="TreeGrafter"/>
</dbReference>
<organism evidence="3 4">
    <name type="scientific">Ceratina calcarata</name>
    <dbReference type="NCBI Taxonomy" id="156304"/>
    <lineage>
        <taxon>Eukaryota</taxon>
        <taxon>Metazoa</taxon>
        <taxon>Ecdysozoa</taxon>
        <taxon>Arthropoda</taxon>
        <taxon>Hexapoda</taxon>
        <taxon>Insecta</taxon>
        <taxon>Pterygota</taxon>
        <taxon>Neoptera</taxon>
        <taxon>Endopterygota</taxon>
        <taxon>Hymenoptera</taxon>
        <taxon>Apocrita</taxon>
        <taxon>Aculeata</taxon>
        <taxon>Apoidea</taxon>
        <taxon>Anthophila</taxon>
        <taxon>Apidae</taxon>
        <taxon>Ceratina</taxon>
        <taxon>Zadontomerus</taxon>
    </lineage>
</organism>
<feature type="compositionally biased region" description="Polar residues" evidence="2">
    <location>
        <begin position="314"/>
        <end position="325"/>
    </location>
</feature>
<name>A0AAJ7J946_9HYME</name>
<feature type="region of interest" description="Disordered" evidence="2">
    <location>
        <begin position="956"/>
        <end position="1040"/>
    </location>
</feature>
<feature type="compositionally biased region" description="Basic residues" evidence="2">
    <location>
        <begin position="326"/>
        <end position="339"/>
    </location>
</feature>
<dbReference type="Proteomes" id="UP000694925">
    <property type="component" value="Unplaced"/>
</dbReference>
<evidence type="ECO:0000256" key="2">
    <source>
        <dbReference type="SAM" id="MobiDB-lite"/>
    </source>
</evidence>
<evidence type="ECO:0000256" key="1">
    <source>
        <dbReference type="PROSITE-ProRule" id="PRU00497"/>
    </source>
</evidence>
<feature type="compositionally biased region" description="Basic and acidic residues" evidence="2">
    <location>
        <begin position="1163"/>
        <end position="1179"/>
    </location>
</feature>
<feature type="compositionally biased region" description="Polar residues" evidence="2">
    <location>
        <begin position="982"/>
        <end position="999"/>
    </location>
</feature>
<feature type="compositionally biased region" description="Polar residues" evidence="2">
    <location>
        <begin position="964"/>
        <end position="975"/>
    </location>
</feature>
<evidence type="ECO:0000313" key="4">
    <source>
        <dbReference type="RefSeq" id="XP_017887847.1"/>
    </source>
</evidence>
<feature type="compositionally biased region" description="Basic and acidic residues" evidence="2">
    <location>
        <begin position="1000"/>
        <end position="1009"/>
    </location>
</feature>
<dbReference type="KEGG" id="ccal:108629590"/>
<reference evidence="4" key="1">
    <citation type="submission" date="2025-08" db="UniProtKB">
        <authorList>
            <consortium name="RefSeq"/>
        </authorList>
    </citation>
    <scope>IDENTIFICATION</scope>
    <source>
        <tissue evidence="4">Whole body</tissue>
    </source>
</reference>
<keyword evidence="1" id="KW-0193">Cuticle</keyword>
<accession>A0AAJ7J946</accession>
<dbReference type="PROSITE" id="PS51257">
    <property type="entry name" value="PROKAR_LIPOPROTEIN"/>
    <property type="match status" value="1"/>
</dbReference>
<dbReference type="InterPro" id="IPR050468">
    <property type="entry name" value="Cuticle_Struct_Prot"/>
</dbReference>
<feature type="region of interest" description="Disordered" evidence="2">
    <location>
        <begin position="1153"/>
        <end position="1179"/>
    </location>
</feature>
<protein>
    <submittedName>
        <fullName evidence="4">Uncharacterized protein LOC108629590</fullName>
    </submittedName>
</protein>
<gene>
    <name evidence="4" type="primary">LOC108629590</name>
</gene>
<dbReference type="PANTHER" id="PTHR10380">
    <property type="entry name" value="CUTICLE PROTEIN"/>
    <property type="match status" value="1"/>
</dbReference>
<sequence length="1179" mass="136639">MFSTWKIKLTVTDKMTPWLMAIFCLATAGCSNLTDQLTSETNYNNNNNNNNNNQQVAILKQIRKINEDGSYTYGYEAGDGSFKVESRDVLGNIKGTFGFVDADGEIKRVSYSSSNGTGFKATTLSPLREHVLRINKTTEKPSTAATALSPSREHILRINRTSTTPIAIVKAETVPTLSTLSSLRDHIFRISNRTTIPIVTERTPIIIASNTNRKPLDLVTRPSSRSSVVQPIPRSNRKTNASTDADDTEDGNTSTTPISTTTSTDQPRTIFNHYLLKNRPRFMINGQQRPLMVIERENVETEPSVGDEEEDSQINRPNTDSNSNRTNHRNYKNYRRIIFNKRPDVKSEEGEKGESVKPKEDVKPSVQEKDEERDDDEKLKVRGNNLRRQLNEDTVNPNKETISVKETINTDETINRRQVIKNPIIENANSETDHSDVYGGSLLTDRPLFTMIPKTSTATTTSTTPRVVQRVSSTVKPKAYLNRESLGSNIKYDDSEVYEPEIRQNEPSPRMRNQQVLPARLPENPGSIQRPVLASRLPEEREYIRNRPIFNSDNQEYARNEPILVPRIPEQRDYVTNGPILIPRVPENQEYVTNRPILIPRIPANPEYDRSRSRIPEGQDLRPLLEDPRFVQNRPILSPREQDFVTNGPVLIRNRPVLIPRIPDDRFIDFREQNYARQNFFGQRPEQFIDDIPRRVVASQEPQDYRSANVERVLLRPLPGQQEANIHYSTENPQDLSSTVDSNLRSKTVNEETTTVYPYKGPVILRPAIVQNSNRLRSKTTVKPGNYETTTEQAYRIIPESSPRPESILNDDRNENYDTNTEYIHRSMIPLPPELPNPIAPPLSRRDFQLLLRRLLISQYGIQALMYPRNYYMENVLNDQQGYSTYQTTESVNYNNQELQPSNVDGYSHRGLQRVRDGANYEQRGYRNFKDNSRERVKYNEEEGLEVATEKINYDYDSRDSKENSNYNFRKNVNYDQRESQQDYQNYGENRQSSNYNDNQEYKVSENDHKKKLQSVRVNDYDSESEVSYSSQNPRMRSKDNMNYNKLSLRYGDRVAIRRPVYSDSSSPHYQDNYDNYEDMYSKRVYRQKLYQKEAVDDDNEILPGPIREALLLRMLQMVINNDRMMPMTSANNYENSYENYYKKRGPVRSVQILGEEEEGSNENERKEEKEMKMKEKMQ</sequence>
<dbReference type="GO" id="GO:0062129">
    <property type="term" value="C:chitin-based extracellular matrix"/>
    <property type="evidence" value="ECO:0007669"/>
    <property type="project" value="TreeGrafter"/>
</dbReference>
<dbReference type="RefSeq" id="XP_017887847.1">
    <property type="nucleotide sequence ID" value="XM_018032358.2"/>
</dbReference>
<feature type="compositionally biased region" description="Basic and acidic residues" evidence="2">
    <location>
        <begin position="341"/>
        <end position="380"/>
    </location>
</feature>
<dbReference type="Pfam" id="PF00379">
    <property type="entry name" value="Chitin_bind_4"/>
    <property type="match status" value="1"/>
</dbReference>
<feature type="region of interest" description="Disordered" evidence="2">
    <location>
        <begin position="216"/>
        <end position="266"/>
    </location>
</feature>
<keyword evidence="3" id="KW-1185">Reference proteome</keyword>
<dbReference type="PANTHER" id="PTHR10380:SF209">
    <property type="match status" value="1"/>
</dbReference>
<feature type="compositionally biased region" description="Low complexity" evidence="2">
    <location>
        <begin position="253"/>
        <end position="264"/>
    </location>
</feature>
<dbReference type="PROSITE" id="PS51155">
    <property type="entry name" value="CHIT_BIND_RR_2"/>
    <property type="match status" value="1"/>
</dbReference>
<evidence type="ECO:0000313" key="3">
    <source>
        <dbReference type="Proteomes" id="UP000694925"/>
    </source>
</evidence>